<reference evidence="2 3" key="1">
    <citation type="submission" date="2017-04" db="EMBL/GenBank/DDBJ databases">
        <title>Draft genome sequence of Tuber borchii Vittad., a whitish edible truffle.</title>
        <authorList>
            <consortium name="DOE Joint Genome Institute"/>
            <person name="Murat C."/>
            <person name="Kuo A."/>
            <person name="Barry K.W."/>
            <person name="Clum A."/>
            <person name="Dockter R.B."/>
            <person name="Fauchery L."/>
            <person name="Iotti M."/>
            <person name="Kohler A."/>
            <person name="Labutti K."/>
            <person name="Lindquist E.A."/>
            <person name="Lipzen A."/>
            <person name="Ohm R.A."/>
            <person name="Wang M."/>
            <person name="Grigoriev I.V."/>
            <person name="Zambonelli A."/>
            <person name="Martin F.M."/>
        </authorList>
    </citation>
    <scope>NUCLEOTIDE SEQUENCE [LARGE SCALE GENOMIC DNA]</scope>
    <source>
        <strain evidence="2 3">Tbo3840</strain>
    </source>
</reference>
<dbReference type="OrthoDB" id="4062651at2759"/>
<dbReference type="GO" id="GO:0004674">
    <property type="term" value="F:protein serine/threonine kinase activity"/>
    <property type="evidence" value="ECO:0007669"/>
    <property type="project" value="TreeGrafter"/>
</dbReference>
<proteinExistence type="predicted"/>
<organism evidence="2 3">
    <name type="scientific">Tuber borchii</name>
    <name type="common">White truffle</name>
    <dbReference type="NCBI Taxonomy" id="42251"/>
    <lineage>
        <taxon>Eukaryota</taxon>
        <taxon>Fungi</taxon>
        <taxon>Dikarya</taxon>
        <taxon>Ascomycota</taxon>
        <taxon>Pezizomycotina</taxon>
        <taxon>Pezizomycetes</taxon>
        <taxon>Pezizales</taxon>
        <taxon>Tuberaceae</taxon>
        <taxon>Tuber</taxon>
    </lineage>
</organism>
<dbReference type="Pfam" id="PF00069">
    <property type="entry name" value="Pkinase"/>
    <property type="match status" value="1"/>
</dbReference>
<dbReference type="AlphaFoldDB" id="A0A2T6ZPL9"/>
<dbReference type="PANTHER" id="PTHR44167">
    <property type="entry name" value="OVARIAN-SPECIFIC SERINE/THREONINE-PROTEIN KINASE LOK-RELATED"/>
    <property type="match status" value="1"/>
</dbReference>
<evidence type="ECO:0000259" key="1">
    <source>
        <dbReference type="PROSITE" id="PS50011"/>
    </source>
</evidence>
<dbReference type="GO" id="GO:0005524">
    <property type="term" value="F:ATP binding"/>
    <property type="evidence" value="ECO:0007669"/>
    <property type="project" value="InterPro"/>
</dbReference>
<comment type="caution">
    <text evidence="2">The sequence shown here is derived from an EMBL/GenBank/DDBJ whole genome shotgun (WGS) entry which is preliminary data.</text>
</comment>
<keyword evidence="3" id="KW-1185">Reference proteome</keyword>
<dbReference type="SUPFAM" id="SSF56112">
    <property type="entry name" value="Protein kinase-like (PK-like)"/>
    <property type="match status" value="1"/>
</dbReference>
<evidence type="ECO:0000313" key="2">
    <source>
        <dbReference type="EMBL" id="PUU77425.1"/>
    </source>
</evidence>
<keyword evidence="2" id="KW-0808">Transferase</keyword>
<feature type="domain" description="Protein kinase" evidence="1">
    <location>
        <begin position="41"/>
        <end position="250"/>
    </location>
</feature>
<dbReference type="Gene3D" id="1.10.510.10">
    <property type="entry name" value="Transferase(Phosphotransferase) domain 1"/>
    <property type="match status" value="1"/>
</dbReference>
<dbReference type="Proteomes" id="UP000244722">
    <property type="component" value="Unassembled WGS sequence"/>
</dbReference>
<dbReference type="EMBL" id="NESQ01000153">
    <property type="protein sequence ID" value="PUU77425.1"/>
    <property type="molecule type" value="Genomic_DNA"/>
</dbReference>
<sequence length="250" mass="28615">MEVCEQADMFAEEHEDLVFSHTKIILREGNQYYYAITSRQYPATSKVDLGELDIVPIPTSQMWPSFSAQFGRAPEPLPQDCFVKRPSLLNYRDTEDFNHLRSLLLNEAEVCEILRASPHPNIAQYLGCIVEDDKIMGLCFVKYGMNLSERVTKDSRPFDADLILQGIQEGIRHLHSLGLIHCDINPTNIVMDGDTPVIVDFDSCRREGEKLGIKGGTWGWTNEDFEFARPENDEYGLSKIRDFLLQVHKM</sequence>
<gene>
    <name evidence="2" type="ORF">B9Z19DRAFT_987065</name>
</gene>
<dbReference type="STRING" id="42251.A0A2T6ZPL9"/>
<dbReference type="PANTHER" id="PTHR44167:SF24">
    <property type="entry name" value="SERINE_THREONINE-PROTEIN KINASE CHK2"/>
    <property type="match status" value="1"/>
</dbReference>
<dbReference type="PROSITE" id="PS50011">
    <property type="entry name" value="PROTEIN_KINASE_DOM"/>
    <property type="match status" value="1"/>
</dbReference>
<dbReference type="GO" id="GO:0044773">
    <property type="term" value="P:mitotic DNA damage checkpoint signaling"/>
    <property type="evidence" value="ECO:0007669"/>
    <property type="project" value="TreeGrafter"/>
</dbReference>
<dbReference type="GO" id="GO:0005634">
    <property type="term" value="C:nucleus"/>
    <property type="evidence" value="ECO:0007669"/>
    <property type="project" value="TreeGrafter"/>
</dbReference>
<protein>
    <submittedName>
        <fullName evidence="2">Serine/threonine-protein kinase-like protein</fullName>
    </submittedName>
</protein>
<evidence type="ECO:0000313" key="3">
    <source>
        <dbReference type="Proteomes" id="UP000244722"/>
    </source>
</evidence>
<name>A0A2T6ZPL9_TUBBO</name>
<keyword evidence="2" id="KW-0418">Kinase</keyword>
<dbReference type="InterPro" id="IPR000719">
    <property type="entry name" value="Prot_kinase_dom"/>
</dbReference>
<dbReference type="InterPro" id="IPR011009">
    <property type="entry name" value="Kinase-like_dom_sf"/>
</dbReference>
<accession>A0A2T6ZPL9</accession>